<dbReference type="SUPFAM" id="SSF88946">
    <property type="entry name" value="Sigma2 domain of RNA polymerase sigma factors"/>
    <property type="match status" value="1"/>
</dbReference>
<dbReference type="GO" id="GO:0003700">
    <property type="term" value="F:DNA-binding transcription factor activity"/>
    <property type="evidence" value="ECO:0007669"/>
    <property type="project" value="InterPro"/>
</dbReference>
<comment type="caution">
    <text evidence="1">The sequence shown here is derived from an EMBL/GenBank/DDBJ whole genome shotgun (WGS) entry which is preliminary data.</text>
</comment>
<dbReference type="SUPFAM" id="SSF88659">
    <property type="entry name" value="Sigma3 and sigma4 domains of RNA polymerase sigma factors"/>
    <property type="match status" value="1"/>
</dbReference>
<reference evidence="1 2" key="1">
    <citation type="submission" date="2018-05" db="EMBL/GenBank/DDBJ databases">
        <title>Leucothrix arctica sp. nov., isolated from Arctic seawater.</title>
        <authorList>
            <person name="Choi A."/>
            <person name="Baek K."/>
        </authorList>
    </citation>
    <scope>NUCLEOTIDE SEQUENCE [LARGE SCALE GENOMIC DNA]</scope>
    <source>
        <strain evidence="1 2">JCM 18388</strain>
    </source>
</reference>
<name>A0A317CE55_9GAMM</name>
<evidence type="ECO:0008006" key="3">
    <source>
        <dbReference type="Google" id="ProtNLM"/>
    </source>
</evidence>
<dbReference type="InterPro" id="IPR013325">
    <property type="entry name" value="RNA_pol_sigma_r2"/>
</dbReference>
<dbReference type="GO" id="GO:0006352">
    <property type="term" value="P:DNA-templated transcription initiation"/>
    <property type="evidence" value="ECO:0007669"/>
    <property type="project" value="InterPro"/>
</dbReference>
<accession>A0A317CE55</accession>
<dbReference type="Gene3D" id="1.10.1740.10">
    <property type="match status" value="1"/>
</dbReference>
<dbReference type="EMBL" id="QGKM01000036">
    <property type="protein sequence ID" value="PWQ96647.1"/>
    <property type="molecule type" value="Genomic_DNA"/>
</dbReference>
<sequence>MEHLYKFIDQKNDNGACLLKYIVSYVSYVSMTHYELSYADQEEVQQEVAIKLLCQGRDIAKKFNKRFLYVMVRNQCIDQRRKKSRQLATFVSSDDPKEEVTAPAPGVDDSSHAALLDSLECLENIFAHIEAEPTGAEDMKIYTHYAFGFSHVEIAEHVDRSPGAITKRLSLLRTNLRKLKNKYC</sequence>
<dbReference type="InterPro" id="IPR013324">
    <property type="entry name" value="RNA_pol_sigma_r3/r4-like"/>
</dbReference>
<evidence type="ECO:0000313" key="2">
    <source>
        <dbReference type="Proteomes" id="UP000245539"/>
    </source>
</evidence>
<proteinExistence type="predicted"/>
<keyword evidence="2" id="KW-1185">Reference proteome</keyword>
<gene>
    <name evidence="1" type="ORF">DKW60_12755</name>
</gene>
<dbReference type="AlphaFoldDB" id="A0A317CE55"/>
<dbReference type="OrthoDB" id="5623181at2"/>
<evidence type="ECO:0000313" key="1">
    <source>
        <dbReference type="EMBL" id="PWQ96647.1"/>
    </source>
</evidence>
<protein>
    <recommendedName>
        <fullName evidence="3">RNA polymerase sigma-70 region 2 domain-containing protein</fullName>
    </recommendedName>
</protein>
<dbReference type="Proteomes" id="UP000245539">
    <property type="component" value="Unassembled WGS sequence"/>
</dbReference>
<organism evidence="1 2">
    <name type="scientific">Leucothrix pacifica</name>
    <dbReference type="NCBI Taxonomy" id="1247513"/>
    <lineage>
        <taxon>Bacteria</taxon>
        <taxon>Pseudomonadati</taxon>
        <taxon>Pseudomonadota</taxon>
        <taxon>Gammaproteobacteria</taxon>
        <taxon>Thiotrichales</taxon>
        <taxon>Thiotrichaceae</taxon>
        <taxon>Leucothrix</taxon>
    </lineage>
</organism>